<evidence type="ECO:0000256" key="2">
    <source>
        <dbReference type="ARBA" id="ARBA00022679"/>
    </source>
</evidence>
<dbReference type="PANTHER" id="PTHR37419:SF1">
    <property type="entry name" value="SERINE_THREONINE-PROTEIN KINASE TOXIN HIPA"/>
    <property type="match status" value="1"/>
</dbReference>
<dbReference type="NCBIfam" id="TIGR03071">
    <property type="entry name" value="couple_hipA"/>
    <property type="match status" value="1"/>
</dbReference>
<feature type="domain" description="HipA N-terminal subdomain 1" evidence="5">
    <location>
        <begin position="22"/>
        <end position="127"/>
    </location>
</feature>
<proteinExistence type="inferred from homology"/>
<dbReference type="InterPro" id="IPR017508">
    <property type="entry name" value="HipA_N1"/>
</dbReference>
<comment type="similarity">
    <text evidence="1">Belongs to the HipA Ser/Thr kinase family.</text>
</comment>
<sequence length="430" mass="49139">MIHGVTYWRMIMTNADTVSVLELTLHATTVGYLAGHRDGRTTLTFAPEFISNEARPTFSLITHSAFPKAAEIMAKPWVKRQRLHPVLSNLLPEGALRDYLAQALKTHSDNEFELLTYLGRDLPGALIATAIEPDAVPGYVLDDTARASATKAIVQNEKKHFSLAGVQMKFSMREQDGRYHIADSGALGDWIIKTPSTTHKHVPLNEFTTMRLAKLAGVNIPDIRLVEMDKLKQLPAINLPNEHYAFAIRRFDRQQEQRIHMEDFAQVLVKYPQDKYRSGNYRQIGKILYDYAEDGLGDVQQLARRLLVNILLANGDAHLKNWSVIYPDTVTPVLSPAYDIVTTRAYMGDEREIALNMGKDKNWYVASLEQFEYWSGKTRIPWRAIKPHLLDTMDKARSLWRDKLKELPMDEEHKAGLVKHWQNLHADFRV</sequence>
<dbReference type="Gene3D" id="1.10.1070.20">
    <property type="match status" value="1"/>
</dbReference>
<protein>
    <recommendedName>
        <fullName evidence="7">Phosphatidylinositol kinase</fullName>
    </recommendedName>
</protein>
<dbReference type="PANTHER" id="PTHR37419">
    <property type="entry name" value="SERINE/THREONINE-PROTEIN KINASE TOXIN HIPA"/>
    <property type="match status" value="1"/>
</dbReference>
<keyword evidence="3" id="KW-0418">Kinase</keyword>
<organism evidence="6">
    <name type="scientific">uncultured bacterium pES01019D12</name>
    <dbReference type="NCBI Taxonomy" id="355333"/>
    <lineage>
        <taxon>Bacteria</taxon>
        <taxon>environmental samples</taxon>
    </lineage>
</organism>
<accession>A0EJK3</accession>
<evidence type="ECO:0008006" key="7">
    <source>
        <dbReference type="Google" id="ProtNLM"/>
    </source>
</evidence>
<dbReference type="Pfam" id="PF13657">
    <property type="entry name" value="Couple_hipA"/>
    <property type="match status" value="1"/>
</dbReference>
<dbReference type="InterPro" id="IPR012893">
    <property type="entry name" value="HipA-like_C"/>
</dbReference>
<evidence type="ECO:0000256" key="1">
    <source>
        <dbReference type="ARBA" id="ARBA00010164"/>
    </source>
</evidence>
<evidence type="ECO:0000259" key="5">
    <source>
        <dbReference type="Pfam" id="PF13657"/>
    </source>
</evidence>
<dbReference type="Pfam" id="PF07804">
    <property type="entry name" value="HipA_C"/>
    <property type="match status" value="1"/>
</dbReference>
<keyword evidence="2" id="KW-0808">Transferase</keyword>
<dbReference type="InterPro" id="IPR052028">
    <property type="entry name" value="HipA_Ser/Thr_kinase"/>
</dbReference>
<dbReference type="AlphaFoldDB" id="A0EJK3"/>
<evidence type="ECO:0000256" key="3">
    <source>
        <dbReference type="ARBA" id="ARBA00022777"/>
    </source>
</evidence>
<evidence type="ECO:0000259" key="4">
    <source>
        <dbReference type="Pfam" id="PF07804"/>
    </source>
</evidence>
<reference evidence="6" key="1">
    <citation type="journal article" date="2009" name="Appl. Microbiol. Biotechnol.">
        <title>Cloning and characterization of a new cold-active lipase from a deep-sea sediment metagenome.</title>
        <authorList>
            <person name="Jeon J.H."/>
            <person name="Kim J.T."/>
            <person name="Kim Y.J."/>
            <person name="Kim H.K."/>
            <person name="Lee H.S."/>
            <person name="Kang S.G."/>
            <person name="Kim S.J."/>
            <person name="Lee J.H."/>
        </authorList>
    </citation>
    <scope>NUCLEOTIDE SEQUENCE</scope>
</reference>
<name>A0EJK3_9BACT</name>
<dbReference type="EMBL" id="DQ229155">
    <property type="protein sequence ID" value="ABB79939.1"/>
    <property type="molecule type" value="Genomic_DNA"/>
</dbReference>
<evidence type="ECO:0000313" key="6">
    <source>
        <dbReference type="EMBL" id="ABB79939.1"/>
    </source>
</evidence>
<dbReference type="GO" id="GO:0004674">
    <property type="term" value="F:protein serine/threonine kinase activity"/>
    <property type="evidence" value="ECO:0007669"/>
    <property type="project" value="TreeGrafter"/>
</dbReference>
<feature type="domain" description="HipA-like C-terminal" evidence="4">
    <location>
        <begin position="161"/>
        <end position="400"/>
    </location>
</feature>
<dbReference type="GO" id="GO:0005829">
    <property type="term" value="C:cytosol"/>
    <property type="evidence" value="ECO:0007669"/>
    <property type="project" value="TreeGrafter"/>
</dbReference>